<dbReference type="EMBL" id="JBHRXZ010000024">
    <property type="protein sequence ID" value="MFC3609118.1"/>
    <property type="molecule type" value="Genomic_DNA"/>
</dbReference>
<accession>A0ABV7T8C3</accession>
<name>A0ABV7T8C3_9GAMM</name>
<dbReference type="InterPro" id="IPR021804">
    <property type="entry name" value="DUF3375"/>
</dbReference>
<organism evidence="1 2">
    <name type="scientific">Stutzerimonas tarimensis</name>
    <dbReference type="NCBI Taxonomy" id="1507735"/>
    <lineage>
        <taxon>Bacteria</taxon>
        <taxon>Pseudomonadati</taxon>
        <taxon>Pseudomonadota</taxon>
        <taxon>Gammaproteobacteria</taxon>
        <taxon>Pseudomonadales</taxon>
        <taxon>Pseudomonadaceae</taxon>
        <taxon>Stutzerimonas</taxon>
    </lineage>
</organism>
<evidence type="ECO:0000313" key="2">
    <source>
        <dbReference type="Proteomes" id="UP001595630"/>
    </source>
</evidence>
<dbReference type="RefSeq" id="WP_386366372.1">
    <property type="nucleotide sequence ID" value="NZ_JBHRXZ010000024.1"/>
</dbReference>
<dbReference type="Pfam" id="PF11855">
    <property type="entry name" value="DUF3375"/>
    <property type="match status" value="1"/>
</dbReference>
<protein>
    <submittedName>
        <fullName evidence="1">DUF3375 family protein</fullName>
    </submittedName>
</protein>
<comment type="caution">
    <text evidence="1">The sequence shown here is derived from an EMBL/GenBank/DDBJ whole genome shotgun (WGS) entry which is preliminary data.</text>
</comment>
<gene>
    <name evidence="1" type="ORF">ACFOMF_15155</name>
</gene>
<reference evidence="2" key="1">
    <citation type="journal article" date="2019" name="Int. J. Syst. Evol. Microbiol.">
        <title>The Global Catalogue of Microorganisms (GCM) 10K type strain sequencing project: providing services to taxonomists for standard genome sequencing and annotation.</title>
        <authorList>
            <consortium name="The Broad Institute Genomics Platform"/>
            <consortium name="The Broad Institute Genome Sequencing Center for Infectious Disease"/>
            <person name="Wu L."/>
            <person name="Ma J."/>
        </authorList>
    </citation>
    <scope>NUCLEOTIDE SEQUENCE [LARGE SCALE GENOMIC DNA]</scope>
    <source>
        <strain evidence="2">KCTC 42447</strain>
    </source>
</reference>
<proteinExistence type="predicted"/>
<sequence length="139" mass="16025">MDYRELVALRQHHPAWRLLRADHAPLIVSFLQRTFVEPNLRSVGEHSLASRLDDLLYHLNRDSDEPLFPRPAAEYLDHWADNANGWLRKYYPPDDDEAHFELTAASEQAIEWLASLGKRQFVGTESRLLAVVELLPASP</sequence>
<evidence type="ECO:0000313" key="1">
    <source>
        <dbReference type="EMBL" id="MFC3609118.1"/>
    </source>
</evidence>
<dbReference type="Proteomes" id="UP001595630">
    <property type="component" value="Unassembled WGS sequence"/>
</dbReference>
<keyword evidence="2" id="KW-1185">Reference proteome</keyword>